<feature type="transmembrane region" description="Helical" evidence="9">
    <location>
        <begin position="20"/>
        <end position="43"/>
    </location>
</feature>
<protein>
    <submittedName>
        <fullName evidence="11">Tripartite ATP-independent periplasmic transporter DctQ component</fullName>
    </submittedName>
</protein>
<evidence type="ECO:0000256" key="1">
    <source>
        <dbReference type="ARBA" id="ARBA00004429"/>
    </source>
</evidence>
<feature type="transmembrane region" description="Helical" evidence="9">
    <location>
        <begin position="63"/>
        <end position="80"/>
    </location>
</feature>
<evidence type="ECO:0000256" key="5">
    <source>
        <dbReference type="ARBA" id="ARBA00022692"/>
    </source>
</evidence>
<evidence type="ECO:0000256" key="4">
    <source>
        <dbReference type="ARBA" id="ARBA00022519"/>
    </source>
</evidence>
<evidence type="ECO:0000256" key="2">
    <source>
        <dbReference type="ARBA" id="ARBA00022448"/>
    </source>
</evidence>
<keyword evidence="5 9" id="KW-0812">Transmembrane</keyword>
<comment type="similarity">
    <text evidence="8">Belongs to the TRAP transporter small permease family.</text>
</comment>
<evidence type="ECO:0000256" key="9">
    <source>
        <dbReference type="SAM" id="Phobius"/>
    </source>
</evidence>
<dbReference type="GO" id="GO:0005886">
    <property type="term" value="C:plasma membrane"/>
    <property type="evidence" value="ECO:0007669"/>
    <property type="project" value="UniProtKB-SubCell"/>
</dbReference>
<reference evidence="11 12" key="2">
    <citation type="journal article" date="2012" name="Stand. Genomic Sci.">
        <title>Genome sequence of the moderately thermophilic, amino-acid-degrading and sulfur-reducing bacterium Thermovirga lienii type strain (Cas60314(T)).</title>
        <authorList>
            <person name="Goker M."/>
            <person name="Saunders E."/>
            <person name="Lapidus A."/>
            <person name="Nolan M."/>
            <person name="Lucas S."/>
            <person name="Hammon N."/>
            <person name="Deshpande S."/>
            <person name="Cheng J.F."/>
            <person name="Han C."/>
            <person name="Tapia R."/>
            <person name="Goodwin L.A."/>
            <person name="Pitluck S."/>
            <person name="Liolios K."/>
            <person name="Mavromatis K."/>
            <person name="Pagani I."/>
            <person name="Ivanova N."/>
            <person name="Mikhailova N."/>
            <person name="Pati A."/>
            <person name="Chen A."/>
            <person name="Palaniappan K."/>
            <person name="Land M."/>
            <person name="Chang Y.J."/>
            <person name="Jeffries C.D."/>
            <person name="Brambilla E.M."/>
            <person name="Rohde M."/>
            <person name="Spring S."/>
            <person name="Detter J.C."/>
            <person name="Woyke T."/>
            <person name="Bristow J."/>
            <person name="Eisen J.A."/>
            <person name="Markowitz V."/>
            <person name="Hugenholtz P."/>
            <person name="Kyrpides N.C."/>
            <person name="Klenk H.P."/>
        </authorList>
    </citation>
    <scope>NUCLEOTIDE SEQUENCE [LARGE SCALE GENOMIC DNA]</scope>
    <source>
        <strain evidence="12">ATCC BAA-1197 / DSM 17291 / Cas60314</strain>
    </source>
</reference>
<dbReference type="Proteomes" id="UP000005868">
    <property type="component" value="Chromosome"/>
</dbReference>
<keyword evidence="12" id="KW-1185">Reference proteome</keyword>
<evidence type="ECO:0000256" key="8">
    <source>
        <dbReference type="ARBA" id="ARBA00038436"/>
    </source>
</evidence>
<keyword evidence="3" id="KW-1003">Cell membrane</keyword>
<dbReference type="EMBL" id="CP003096">
    <property type="protein sequence ID" value="AER65964.1"/>
    <property type="molecule type" value="Genomic_DNA"/>
</dbReference>
<evidence type="ECO:0000256" key="6">
    <source>
        <dbReference type="ARBA" id="ARBA00022989"/>
    </source>
</evidence>
<dbReference type="InterPro" id="IPR007387">
    <property type="entry name" value="TRAP_DctQ"/>
</dbReference>
<keyword evidence="7 9" id="KW-0472">Membrane</keyword>
<proteinExistence type="inferred from homology"/>
<evidence type="ECO:0000256" key="3">
    <source>
        <dbReference type="ARBA" id="ARBA00022475"/>
    </source>
</evidence>
<reference evidence="12" key="1">
    <citation type="submission" date="2011-10" db="EMBL/GenBank/DDBJ databases">
        <title>The complete genome of chromosome of Thermovirga lienii DSM 17291.</title>
        <authorList>
            <consortium name="US DOE Joint Genome Institute (JGI-PGF)"/>
            <person name="Lucas S."/>
            <person name="Copeland A."/>
            <person name="Lapidus A."/>
            <person name="Glavina del Rio T."/>
            <person name="Dalin E."/>
            <person name="Tice H."/>
            <person name="Bruce D."/>
            <person name="Goodwin L."/>
            <person name="Pitluck S."/>
            <person name="Peters L."/>
            <person name="Mikhailova N."/>
            <person name="Saunders E."/>
            <person name="Kyrpides N."/>
            <person name="Mavromatis K."/>
            <person name="Ivanova N."/>
            <person name="Last F.I."/>
            <person name="Brettin T."/>
            <person name="Detter J.C."/>
            <person name="Han C."/>
            <person name="Larimer F."/>
            <person name="Land M."/>
            <person name="Hauser L."/>
            <person name="Markowitz V."/>
            <person name="Cheng J.-F."/>
            <person name="Hugenholtz P."/>
            <person name="Woyke T."/>
            <person name="Wu D."/>
            <person name="Spring S."/>
            <person name="Schroeder M."/>
            <person name="Brambilla E.-M."/>
            <person name="Klenk H.-P."/>
            <person name="Eisen J.A."/>
        </authorList>
    </citation>
    <scope>NUCLEOTIDE SEQUENCE [LARGE SCALE GENOMIC DNA]</scope>
    <source>
        <strain evidence="12">ATCC BAA-1197 / DSM 17291 / Cas60314</strain>
    </source>
</reference>
<dbReference type="InterPro" id="IPR055348">
    <property type="entry name" value="DctQ"/>
</dbReference>
<organism evidence="11 12">
    <name type="scientific">Thermovirga lienii (strain ATCC BAA-1197 / DSM 17291 / Cas60314)</name>
    <dbReference type="NCBI Taxonomy" id="580340"/>
    <lineage>
        <taxon>Bacteria</taxon>
        <taxon>Thermotogati</taxon>
        <taxon>Synergistota</taxon>
        <taxon>Synergistia</taxon>
        <taxon>Synergistales</taxon>
        <taxon>Thermovirgaceae</taxon>
        <taxon>Thermovirga</taxon>
    </lineage>
</organism>
<dbReference type="KEGG" id="tli:Tlie_0220"/>
<keyword evidence="4" id="KW-0997">Cell inner membrane</keyword>
<dbReference type="AlphaFoldDB" id="G7V6D5"/>
<evidence type="ECO:0000313" key="12">
    <source>
        <dbReference type="Proteomes" id="UP000005868"/>
    </source>
</evidence>
<feature type="transmembrane region" description="Helical" evidence="9">
    <location>
        <begin position="144"/>
        <end position="168"/>
    </location>
</feature>
<evidence type="ECO:0000313" key="11">
    <source>
        <dbReference type="EMBL" id="AER65964.1"/>
    </source>
</evidence>
<evidence type="ECO:0000259" key="10">
    <source>
        <dbReference type="Pfam" id="PF04290"/>
    </source>
</evidence>
<dbReference type="Pfam" id="PF04290">
    <property type="entry name" value="DctQ"/>
    <property type="match status" value="1"/>
</dbReference>
<feature type="domain" description="Tripartite ATP-independent periplasmic transporters DctQ component" evidence="10">
    <location>
        <begin position="39"/>
        <end position="162"/>
    </location>
</feature>
<accession>G7V6D5</accession>
<keyword evidence="2" id="KW-0813">Transport</keyword>
<gene>
    <name evidence="11" type="ordered locus">Tlie_0220</name>
</gene>
<dbReference type="STRING" id="580340.Tlie_0220"/>
<sequence>MRRIYEKAEGVKMLSFLRQYIEKLNLALGYLSGLGILLMGLILFYEVVARYCFNSPTIWTQEVSIYIFIWTMLAGAAYTLQIGKHVRIDLILIHLSPRTQIFLEIITSVLGMFFSAYVATQGWDMVQASLKYQKLSATPLRVPIWIPQLAIFIGFSLLALEFFILVCAKISEVRNAYAKDGEKTC</sequence>
<keyword evidence="6 9" id="KW-1133">Transmembrane helix</keyword>
<comment type="subcellular location">
    <subcellularLocation>
        <location evidence="1">Cell inner membrane</location>
        <topology evidence="1">Multi-pass membrane protein</topology>
    </subcellularLocation>
</comment>
<dbReference type="HOGENOM" id="CLU_086356_2_3_0"/>
<evidence type="ECO:0000256" key="7">
    <source>
        <dbReference type="ARBA" id="ARBA00023136"/>
    </source>
</evidence>
<dbReference type="eggNOG" id="COG4665">
    <property type="taxonomic scope" value="Bacteria"/>
</dbReference>
<feature type="transmembrane region" description="Helical" evidence="9">
    <location>
        <begin position="101"/>
        <end position="120"/>
    </location>
</feature>
<dbReference type="PANTHER" id="PTHR35011">
    <property type="entry name" value="2,3-DIKETO-L-GULONATE TRAP TRANSPORTER SMALL PERMEASE PROTEIN YIAM"/>
    <property type="match status" value="1"/>
</dbReference>
<name>G7V6D5_THELD</name>